<keyword evidence="2" id="KW-0812">Transmembrane</keyword>
<feature type="compositionally biased region" description="Basic and acidic residues" evidence="1">
    <location>
        <begin position="264"/>
        <end position="280"/>
    </location>
</feature>
<feature type="region of interest" description="Disordered" evidence="1">
    <location>
        <begin position="60"/>
        <end position="81"/>
    </location>
</feature>
<keyword evidence="2" id="KW-1133">Transmembrane helix</keyword>
<feature type="transmembrane region" description="Helical" evidence="2">
    <location>
        <begin position="31"/>
        <end position="51"/>
    </location>
</feature>
<gene>
    <name evidence="3" type="ORF">CANARDRAFT_7881</name>
</gene>
<name>A0A1E4T0D7_9ASCO</name>
<dbReference type="Proteomes" id="UP000094801">
    <property type="component" value="Unassembled WGS sequence"/>
</dbReference>
<feature type="compositionally biased region" description="Low complexity" evidence="1">
    <location>
        <begin position="351"/>
        <end position="363"/>
    </location>
</feature>
<feature type="region of interest" description="Disordered" evidence="1">
    <location>
        <begin position="572"/>
        <end position="595"/>
    </location>
</feature>
<accession>A0A1E4T0D7</accession>
<dbReference type="Pfam" id="PF08693">
    <property type="entry name" value="SKG6"/>
    <property type="match status" value="2"/>
</dbReference>
<dbReference type="InterPro" id="IPR014805">
    <property type="entry name" value="SKG6/TOS2-like"/>
</dbReference>
<protein>
    <submittedName>
        <fullName evidence="3">Uncharacterized protein</fullName>
    </submittedName>
</protein>
<evidence type="ECO:0000256" key="1">
    <source>
        <dbReference type="SAM" id="MobiDB-lite"/>
    </source>
</evidence>
<feature type="compositionally biased region" description="Polar residues" evidence="1">
    <location>
        <begin position="492"/>
        <end position="503"/>
    </location>
</feature>
<dbReference type="AlphaFoldDB" id="A0A1E4T0D7"/>
<feature type="region of interest" description="Disordered" evidence="1">
    <location>
        <begin position="412"/>
        <end position="431"/>
    </location>
</feature>
<evidence type="ECO:0000313" key="3">
    <source>
        <dbReference type="EMBL" id="ODV85236.1"/>
    </source>
</evidence>
<dbReference type="EMBL" id="KV453853">
    <property type="protein sequence ID" value="ODV85236.1"/>
    <property type="molecule type" value="Genomic_DNA"/>
</dbReference>
<feature type="region of interest" description="Disordered" evidence="1">
    <location>
        <begin position="160"/>
        <end position="254"/>
    </location>
</feature>
<feature type="compositionally biased region" description="Low complexity" evidence="1">
    <location>
        <begin position="172"/>
        <end position="187"/>
    </location>
</feature>
<sequence>MNRLMDLAKRKCTNKNSQYCETGSDISTVSIVLAVVIPTIVVACAIGLFAYRAYRRNKKESLEDDDPDFNGDNTILPDYPPNNYHHDDKSMMMLDENPFESSKNDLRYPSRVIDDFAKGPNNNTNVRAMSQVNMESFVLPFAEDTRSKTSLEQLSRHLGGVYPGYKISNNESKTSLSSRRSSSSHQSKPLTGYEKSLETTEDSADPKFDHVTTTKNVTDESTNEVTQTNDEASQHEIELEENSPFGDEASFDHDRSGASVLYTGEKEQQKQEKSRIETEDDININKDEYGVTPEEEEQINRMKSVYKVYFSRENSLKSKKSNNDMTADYENLPPLPQMPQQIATAPESIRQQSQQQNGQPVLQIDTNPRDSYASSVYVENQPINQQQPFYPHQHIQNMMNYQQQQQQQQLQLQQQYRYQQQQARPKRRPSELKRLENLPSPHEFHNRNSVLETFTDFEHQRKYQNHSSNAHHIPTPPIHQQQNFSPLDHTQWGASKTSDSKPSPHQIRDSIVMYNPVDINYNTTYKPKGTLSDQVRNISNGSQQGSMFGGSPINSPISPHFAHGAQFEKPHGAENLVPRSGSQADLRKAMENANL</sequence>
<keyword evidence="4" id="KW-1185">Reference proteome</keyword>
<keyword evidence="2" id="KW-0472">Membrane</keyword>
<proteinExistence type="predicted"/>
<feature type="compositionally biased region" description="Polar residues" evidence="1">
    <location>
        <begin position="213"/>
        <end position="231"/>
    </location>
</feature>
<reference evidence="4" key="1">
    <citation type="submission" date="2016-04" db="EMBL/GenBank/DDBJ databases">
        <title>Comparative genomics of biotechnologically important yeasts.</title>
        <authorList>
            <consortium name="DOE Joint Genome Institute"/>
            <person name="Riley R."/>
            <person name="Haridas S."/>
            <person name="Wolfe K.H."/>
            <person name="Lopes M.R."/>
            <person name="Hittinger C.T."/>
            <person name="Goker M."/>
            <person name="Salamov A."/>
            <person name="Wisecaver J."/>
            <person name="Long T.M."/>
            <person name="Aerts A.L."/>
            <person name="Barry K."/>
            <person name="Choi C."/>
            <person name="Clum A."/>
            <person name="Coughlan A.Y."/>
            <person name="Deshpande S."/>
            <person name="Douglass A.P."/>
            <person name="Hanson S.J."/>
            <person name="Klenk H.-P."/>
            <person name="Labutti K."/>
            <person name="Lapidus A."/>
            <person name="Lindquist E."/>
            <person name="Lipzen A."/>
            <person name="Meier-Kolthoff J.P."/>
            <person name="Ohm R.A."/>
            <person name="Otillar R.P."/>
            <person name="Pangilinan J."/>
            <person name="Peng Y."/>
            <person name="Rokas A."/>
            <person name="Rosa C.A."/>
            <person name="Scheuner C."/>
            <person name="Sibirny A.A."/>
            <person name="Slot J.C."/>
            <person name="Stielow J.B."/>
            <person name="Sun H."/>
            <person name="Kurtzman C.P."/>
            <person name="Blackwell M."/>
            <person name="Grigoriev I.V."/>
            <person name="Jeffries T.W."/>
        </authorList>
    </citation>
    <scope>NUCLEOTIDE SEQUENCE [LARGE SCALE GENOMIC DNA]</scope>
    <source>
        <strain evidence="4">NRRL YB-2248</strain>
    </source>
</reference>
<dbReference type="STRING" id="983967.A0A1E4T0D7"/>
<feature type="compositionally biased region" description="Low complexity" evidence="1">
    <location>
        <begin position="412"/>
        <end position="422"/>
    </location>
</feature>
<feature type="region of interest" description="Disordered" evidence="1">
    <location>
        <begin position="261"/>
        <end position="280"/>
    </location>
</feature>
<evidence type="ECO:0000256" key="2">
    <source>
        <dbReference type="SAM" id="Phobius"/>
    </source>
</evidence>
<dbReference type="OrthoDB" id="4035953at2759"/>
<feature type="compositionally biased region" description="Basic and acidic residues" evidence="1">
    <location>
        <begin position="585"/>
        <end position="595"/>
    </location>
</feature>
<evidence type="ECO:0000313" key="4">
    <source>
        <dbReference type="Proteomes" id="UP000094801"/>
    </source>
</evidence>
<feature type="region of interest" description="Disordered" evidence="1">
    <location>
        <begin position="481"/>
        <end position="506"/>
    </location>
</feature>
<feature type="region of interest" description="Disordered" evidence="1">
    <location>
        <begin position="317"/>
        <end position="367"/>
    </location>
</feature>
<organism evidence="3 4">
    <name type="scientific">[Candida] arabinofermentans NRRL YB-2248</name>
    <dbReference type="NCBI Taxonomy" id="983967"/>
    <lineage>
        <taxon>Eukaryota</taxon>
        <taxon>Fungi</taxon>
        <taxon>Dikarya</taxon>
        <taxon>Ascomycota</taxon>
        <taxon>Saccharomycotina</taxon>
        <taxon>Pichiomycetes</taxon>
        <taxon>Pichiales</taxon>
        <taxon>Pichiaceae</taxon>
        <taxon>Ogataea</taxon>
        <taxon>Ogataea/Candida clade</taxon>
    </lineage>
</organism>